<dbReference type="Proteomes" id="UP000654075">
    <property type="component" value="Unassembled WGS sequence"/>
</dbReference>
<feature type="region of interest" description="Disordered" evidence="1">
    <location>
        <begin position="20"/>
        <end position="45"/>
    </location>
</feature>
<comment type="caution">
    <text evidence="2">The sequence shown here is derived from an EMBL/GenBank/DDBJ whole genome shotgun (WGS) entry which is preliminary data.</text>
</comment>
<dbReference type="AlphaFoldDB" id="A0A813DS87"/>
<feature type="non-terminal residue" evidence="2">
    <location>
        <position position="1"/>
    </location>
</feature>
<dbReference type="EMBL" id="CAJNNV010005514">
    <property type="protein sequence ID" value="CAE8592169.1"/>
    <property type="molecule type" value="Genomic_DNA"/>
</dbReference>
<evidence type="ECO:0000313" key="3">
    <source>
        <dbReference type="Proteomes" id="UP000654075"/>
    </source>
</evidence>
<sequence>AMTTGLTRLDIAMEATASLRTPPTSPVRSYYDVPMTPPSSNRGFVDWEPGMDTELPDFPILALDPEAELLASPLGRRFQSPKGGLLVVAEAGDNGPEPNSDEKYSNEPQETDMRVLMEEYEQILQARAVAADEAEEAAEES</sequence>
<evidence type="ECO:0000313" key="2">
    <source>
        <dbReference type="EMBL" id="CAE8592169.1"/>
    </source>
</evidence>
<reference evidence="2" key="1">
    <citation type="submission" date="2021-02" db="EMBL/GenBank/DDBJ databases">
        <authorList>
            <person name="Dougan E. K."/>
            <person name="Rhodes N."/>
            <person name="Thang M."/>
            <person name="Chan C."/>
        </authorList>
    </citation>
    <scope>NUCLEOTIDE SEQUENCE</scope>
</reference>
<protein>
    <submittedName>
        <fullName evidence="2">Uncharacterized protein</fullName>
    </submittedName>
</protein>
<organism evidence="2 3">
    <name type="scientific">Polarella glacialis</name>
    <name type="common">Dinoflagellate</name>
    <dbReference type="NCBI Taxonomy" id="89957"/>
    <lineage>
        <taxon>Eukaryota</taxon>
        <taxon>Sar</taxon>
        <taxon>Alveolata</taxon>
        <taxon>Dinophyceae</taxon>
        <taxon>Suessiales</taxon>
        <taxon>Suessiaceae</taxon>
        <taxon>Polarella</taxon>
    </lineage>
</organism>
<feature type="region of interest" description="Disordered" evidence="1">
    <location>
        <begin position="88"/>
        <end position="109"/>
    </location>
</feature>
<evidence type="ECO:0000256" key="1">
    <source>
        <dbReference type="SAM" id="MobiDB-lite"/>
    </source>
</evidence>
<proteinExistence type="predicted"/>
<keyword evidence="3" id="KW-1185">Reference proteome</keyword>
<gene>
    <name evidence="2" type="ORF">PGLA1383_LOCUS10826</name>
</gene>
<name>A0A813DS87_POLGL</name>
<accession>A0A813DS87</accession>
<feature type="compositionally biased region" description="Basic and acidic residues" evidence="1">
    <location>
        <begin position="100"/>
        <end position="109"/>
    </location>
</feature>